<keyword evidence="2" id="KW-1185">Reference proteome</keyword>
<reference evidence="1 2" key="1">
    <citation type="journal article" date="2014" name="PLoS ONE">
        <title>Global Analysis of Gene Expression Profiles in Physic Nut (Jatropha curcas L.) Seedlings Exposed to Salt Stress.</title>
        <authorList>
            <person name="Zhang L."/>
            <person name="Zhang C."/>
            <person name="Wu P."/>
            <person name="Chen Y."/>
            <person name="Li M."/>
            <person name="Jiang H."/>
            <person name="Wu G."/>
        </authorList>
    </citation>
    <scope>NUCLEOTIDE SEQUENCE [LARGE SCALE GENOMIC DNA]</scope>
    <source>
        <strain evidence="2">cv. GZQX0401</strain>
        <tissue evidence="1">Young leaves</tissue>
    </source>
</reference>
<name>A0A067LR70_JATCU</name>
<sequence>MDHLAAFMPGAYTIFVRIQLLVHIPPLIKFDPFAEAEELDRGQGSALVQLSSSASWSIDQVPLSPLFRTAQGMLEMHLISPFRMSPPSCTHVSISDCNEVCQLYRVACLELAVQASMAPPAGRGRGTQHGRRASYGVGRRLMIIKETEETSSGDSEETASNMS</sequence>
<accession>A0A067LR70</accession>
<dbReference type="Proteomes" id="UP000027138">
    <property type="component" value="Unassembled WGS sequence"/>
</dbReference>
<evidence type="ECO:0000313" key="2">
    <source>
        <dbReference type="Proteomes" id="UP000027138"/>
    </source>
</evidence>
<protein>
    <submittedName>
        <fullName evidence="1">Uncharacterized protein</fullName>
    </submittedName>
</protein>
<dbReference type="AlphaFoldDB" id="A0A067LR70"/>
<organism evidence="1 2">
    <name type="scientific">Jatropha curcas</name>
    <name type="common">Barbados nut</name>
    <dbReference type="NCBI Taxonomy" id="180498"/>
    <lineage>
        <taxon>Eukaryota</taxon>
        <taxon>Viridiplantae</taxon>
        <taxon>Streptophyta</taxon>
        <taxon>Embryophyta</taxon>
        <taxon>Tracheophyta</taxon>
        <taxon>Spermatophyta</taxon>
        <taxon>Magnoliopsida</taxon>
        <taxon>eudicotyledons</taxon>
        <taxon>Gunneridae</taxon>
        <taxon>Pentapetalae</taxon>
        <taxon>rosids</taxon>
        <taxon>fabids</taxon>
        <taxon>Malpighiales</taxon>
        <taxon>Euphorbiaceae</taxon>
        <taxon>Crotonoideae</taxon>
        <taxon>Jatropheae</taxon>
        <taxon>Jatropha</taxon>
    </lineage>
</organism>
<gene>
    <name evidence="1" type="ORF">JCGZ_03917</name>
</gene>
<proteinExistence type="predicted"/>
<evidence type="ECO:0000313" key="1">
    <source>
        <dbReference type="EMBL" id="KDP47109.1"/>
    </source>
</evidence>
<dbReference type="EMBL" id="KK914197">
    <property type="protein sequence ID" value="KDP47109.1"/>
    <property type="molecule type" value="Genomic_DNA"/>
</dbReference>